<evidence type="ECO:0000256" key="8">
    <source>
        <dbReference type="ARBA" id="ARBA00023170"/>
    </source>
</evidence>
<dbReference type="Gene3D" id="2.170.130.10">
    <property type="entry name" value="TonB-dependent receptor, plug domain"/>
    <property type="match status" value="1"/>
</dbReference>
<dbReference type="NCBIfam" id="TIGR01783">
    <property type="entry name" value="TonB-siderophor"/>
    <property type="match status" value="1"/>
</dbReference>
<feature type="domain" description="TonB-dependent receptor-like beta-barrel" evidence="12">
    <location>
        <begin position="297"/>
        <end position="731"/>
    </location>
</feature>
<dbReference type="InterPro" id="IPR012910">
    <property type="entry name" value="Plug_dom"/>
</dbReference>
<keyword evidence="15" id="KW-1185">Reference proteome</keyword>
<dbReference type="GO" id="GO:0038023">
    <property type="term" value="F:signaling receptor activity"/>
    <property type="evidence" value="ECO:0007669"/>
    <property type="project" value="InterPro"/>
</dbReference>
<dbReference type="SUPFAM" id="SSF56935">
    <property type="entry name" value="Porins"/>
    <property type="match status" value="1"/>
</dbReference>
<dbReference type="GO" id="GO:0009279">
    <property type="term" value="C:cell outer membrane"/>
    <property type="evidence" value="ECO:0007669"/>
    <property type="project" value="UniProtKB-SubCell"/>
</dbReference>
<evidence type="ECO:0000256" key="11">
    <source>
        <dbReference type="RuleBase" id="RU003357"/>
    </source>
</evidence>
<dbReference type="HOGENOM" id="CLU_008287_22_0_4"/>
<dbReference type="EMBL" id="CP000352">
    <property type="protein sequence ID" value="ABF07994.1"/>
    <property type="molecule type" value="Genomic_DNA"/>
</dbReference>
<dbReference type="InterPro" id="IPR036942">
    <property type="entry name" value="Beta-barrel_TonB_sf"/>
</dbReference>
<evidence type="ECO:0000256" key="4">
    <source>
        <dbReference type="ARBA" id="ARBA00022452"/>
    </source>
</evidence>
<dbReference type="Proteomes" id="UP000002429">
    <property type="component" value="Chromosome"/>
</dbReference>
<keyword evidence="9 10" id="KW-0998">Cell outer membrane</keyword>
<keyword evidence="5 10" id="KW-0812">Transmembrane</keyword>
<evidence type="ECO:0000259" key="13">
    <source>
        <dbReference type="Pfam" id="PF07715"/>
    </source>
</evidence>
<evidence type="ECO:0000256" key="3">
    <source>
        <dbReference type="ARBA" id="ARBA00022448"/>
    </source>
</evidence>
<dbReference type="STRING" id="266264.Rmet_1108"/>
<dbReference type="KEGG" id="rme:Rmet_1108"/>
<dbReference type="PANTHER" id="PTHR32552:SF82">
    <property type="entry name" value="FCUA PROTEIN"/>
    <property type="match status" value="1"/>
</dbReference>
<dbReference type="InterPro" id="IPR010105">
    <property type="entry name" value="TonB_sidphr_rcpt"/>
</dbReference>
<keyword evidence="4 10" id="KW-1134">Transmembrane beta strand</keyword>
<evidence type="ECO:0000256" key="6">
    <source>
        <dbReference type="ARBA" id="ARBA00023077"/>
    </source>
</evidence>
<organism evidence="14 15">
    <name type="scientific">Cupriavidus metallidurans (strain ATCC 43123 / DSM 2839 / NBRC 102507 / CH34)</name>
    <name type="common">Ralstonia metallidurans</name>
    <dbReference type="NCBI Taxonomy" id="266264"/>
    <lineage>
        <taxon>Bacteria</taxon>
        <taxon>Pseudomonadati</taxon>
        <taxon>Pseudomonadota</taxon>
        <taxon>Betaproteobacteria</taxon>
        <taxon>Burkholderiales</taxon>
        <taxon>Burkholderiaceae</taxon>
        <taxon>Cupriavidus</taxon>
    </lineage>
</organism>
<evidence type="ECO:0000259" key="12">
    <source>
        <dbReference type="Pfam" id="PF00593"/>
    </source>
</evidence>
<feature type="domain" description="TonB-dependent receptor plug" evidence="13">
    <location>
        <begin position="120"/>
        <end position="213"/>
    </location>
</feature>
<keyword evidence="6 11" id="KW-0798">TonB box</keyword>
<dbReference type="InterPro" id="IPR039426">
    <property type="entry name" value="TonB-dep_rcpt-like"/>
</dbReference>
<sequence>MPCPYGFWIGPWCKGVISFWSLILSFAVERSVQPRALRPSPIYLRHLVVALAAAGVLPSVALAQEDAHPSQSSGVPQAAATLPTVTVHGDATPDQLPPPYAGGQVARGSRLGVLGNQDFMDVPFSMTTYTSQAIQNQQARSIAGVLADDPFIRTSYGFGNFSETYMVRGFQLTGDDLGWNGLFGIAPRQLVAAEAVDRVETFRGASAFLNGVSPTGTGIGGGINLVPKYATVAPITQATIDYTSDAQVGGAVDVGRRFGSAKEFGARINAMARGGDTPVDAESRQQRLLTLGLDYQGEAFRVNADFGYQKQTVNQGRSTIQLASGTTALPPVPSASSNFAQPWTNSMLEDTWGTIRAEYDFAKDWTAYAAFGMHHSNEIGNYGGATVGNDGFGTSQRLSVPFKQDTTTGEVGIRGRFVTGPVKHSVNLGWSGLEQEKRSAYEMSRTYATNLYDAPVVARPATAYSGSSMTDPQVTGRTNLNGVSVADTMSLLDDRVLLTAGVRHQVINTRGYAYNTNAVTPYGDSATSPMFGIVIKPLQNLSVYYNHIEGLAAGPTPPSSATNRNDVFPPIKSKQDEAGVKYDAGKYGTTLAFFQIKQPNGITQGNIFSVAGEQRNRGVEWSVFGEPVRGLRLLGGVGYIDTKMSNTGNAATEGKEAIGVPNYTLTASAEYDLPFVPGLTVSGRYIQTGSQQANATNTISLPSWNRFDLGARYMFKAAQMRYTMRASVENLADKDYWASSYGGYLVVGQPRTFKLSMTVDY</sequence>
<reference evidence="15" key="1">
    <citation type="journal article" date="2010" name="PLoS ONE">
        <title>The complete genome sequence of Cupriavidus metallidurans strain CH34, a master survivalist in harsh and anthropogenic environments.</title>
        <authorList>
            <person name="Janssen P.J."/>
            <person name="Van Houdt R."/>
            <person name="Moors H."/>
            <person name="Monsieurs P."/>
            <person name="Morin N."/>
            <person name="Michaux A."/>
            <person name="Benotmane M.A."/>
            <person name="Leys N."/>
            <person name="Vallaeys T."/>
            <person name="Lapidus A."/>
            <person name="Monchy S."/>
            <person name="Medigue C."/>
            <person name="Taghavi S."/>
            <person name="McCorkle S."/>
            <person name="Dunn J."/>
            <person name="van der Lelie D."/>
            <person name="Mergeay M."/>
        </authorList>
    </citation>
    <scope>NUCLEOTIDE SEQUENCE [LARGE SCALE GENOMIC DNA]</scope>
    <source>
        <strain evidence="15">ATCC 43123 / DSM 2839 / NBRC 102507 / CH34</strain>
    </source>
</reference>
<dbReference type="PROSITE" id="PS52016">
    <property type="entry name" value="TONB_DEPENDENT_REC_3"/>
    <property type="match status" value="1"/>
</dbReference>
<dbReference type="CDD" id="cd01347">
    <property type="entry name" value="ligand_gated_channel"/>
    <property type="match status" value="1"/>
</dbReference>
<evidence type="ECO:0000313" key="15">
    <source>
        <dbReference type="Proteomes" id="UP000002429"/>
    </source>
</evidence>
<evidence type="ECO:0000256" key="2">
    <source>
        <dbReference type="ARBA" id="ARBA00009810"/>
    </source>
</evidence>
<accession>Q1LPD2</accession>
<keyword evidence="8 14" id="KW-0675">Receptor</keyword>
<name>Q1LPD2_CUPMC</name>
<comment type="similarity">
    <text evidence="2 10 11">Belongs to the TonB-dependent receptor family.</text>
</comment>
<dbReference type="PANTHER" id="PTHR32552">
    <property type="entry name" value="FERRICHROME IRON RECEPTOR-RELATED"/>
    <property type="match status" value="1"/>
</dbReference>
<proteinExistence type="inferred from homology"/>
<keyword evidence="3 10" id="KW-0813">Transport</keyword>
<dbReference type="eggNOG" id="COG4774">
    <property type="taxonomic scope" value="Bacteria"/>
</dbReference>
<dbReference type="InterPro" id="IPR037066">
    <property type="entry name" value="Plug_dom_sf"/>
</dbReference>
<dbReference type="GO" id="GO:0015344">
    <property type="term" value="F:siderophore uptake transmembrane transporter activity"/>
    <property type="evidence" value="ECO:0007669"/>
    <property type="project" value="TreeGrafter"/>
</dbReference>
<protein>
    <submittedName>
        <fullName evidence="14">Ferrichrome receptor</fullName>
    </submittedName>
</protein>
<keyword evidence="7 10" id="KW-0472">Membrane</keyword>
<evidence type="ECO:0000256" key="1">
    <source>
        <dbReference type="ARBA" id="ARBA00004571"/>
    </source>
</evidence>
<comment type="subcellular location">
    <subcellularLocation>
        <location evidence="1 10">Cell outer membrane</location>
        <topology evidence="1 10">Multi-pass membrane protein</topology>
    </subcellularLocation>
</comment>
<dbReference type="Pfam" id="PF00593">
    <property type="entry name" value="TonB_dep_Rec_b-barrel"/>
    <property type="match status" value="1"/>
</dbReference>
<evidence type="ECO:0000256" key="5">
    <source>
        <dbReference type="ARBA" id="ARBA00022692"/>
    </source>
</evidence>
<dbReference type="GO" id="GO:0015891">
    <property type="term" value="P:siderophore transport"/>
    <property type="evidence" value="ECO:0007669"/>
    <property type="project" value="InterPro"/>
</dbReference>
<evidence type="ECO:0000256" key="10">
    <source>
        <dbReference type="PROSITE-ProRule" id="PRU01360"/>
    </source>
</evidence>
<dbReference type="Gene3D" id="2.40.170.20">
    <property type="entry name" value="TonB-dependent receptor, beta-barrel domain"/>
    <property type="match status" value="1"/>
</dbReference>
<dbReference type="InterPro" id="IPR000531">
    <property type="entry name" value="Beta-barrel_TonB"/>
</dbReference>
<gene>
    <name evidence="14" type="primary">fcuA</name>
    <name evidence="14" type="ordered locus">Rmet_1108</name>
</gene>
<evidence type="ECO:0000256" key="7">
    <source>
        <dbReference type="ARBA" id="ARBA00023136"/>
    </source>
</evidence>
<dbReference type="AlphaFoldDB" id="Q1LPD2"/>
<evidence type="ECO:0000256" key="9">
    <source>
        <dbReference type="ARBA" id="ARBA00023237"/>
    </source>
</evidence>
<dbReference type="Pfam" id="PF07715">
    <property type="entry name" value="Plug"/>
    <property type="match status" value="1"/>
</dbReference>
<evidence type="ECO:0000313" key="14">
    <source>
        <dbReference type="EMBL" id="ABF07994.1"/>
    </source>
</evidence>